<dbReference type="SUPFAM" id="SSF52058">
    <property type="entry name" value="L domain-like"/>
    <property type="match status" value="1"/>
</dbReference>
<keyword evidence="12" id="KW-1185">Reference proteome</keyword>
<evidence type="ECO:0000256" key="9">
    <source>
        <dbReference type="SAM" id="Phobius"/>
    </source>
</evidence>
<evidence type="ECO:0000256" key="2">
    <source>
        <dbReference type="ARBA" id="ARBA00022614"/>
    </source>
</evidence>
<evidence type="ECO:0000256" key="8">
    <source>
        <dbReference type="SAM" id="MobiDB-lite"/>
    </source>
</evidence>
<protein>
    <recommendedName>
        <fullName evidence="10">Protein kinase domain-containing protein</fullName>
    </recommendedName>
</protein>
<dbReference type="InterPro" id="IPR001611">
    <property type="entry name" value="Leu-rich_rpt"/>
</dbReference>
<gene>
    <name evidence="11" type="ORF">OSB04_007518</name>
</gene>
<dbReference type="InterPro" id="IPR000719">
    <property type="entry name" value="Prot_kinase_dom"/>
</dbReference>
<dbReference type="GO" id="GO:0005524">
    <property type="term" value="F:ATP binding"/>
    <property type="evidence" value="ECO:0007669"/>
    <property type="project" value="InterPro"/>
</dbReference>
<proteinExistence type="predicted"/>
<organism evidence="11 12">
    <name type="scientific">Centaurea solstitialis</name>
    <name type="common">yellow star-thistle</name>
    <dbReference type="NCBI Taxonomy" id="347529"/>
    <lineage>
        <taxon>Eukaryota</taxon>
        <taxon>Viridiplantae</taxon>
        <taxon>Streptophyta</taxon>
        <taxon>Embryophyta</taxon>
        <taxon>Tracheophyta</taxon>
        <taxon>Spermatophyta</taxon>
        <taxon>Magnoliopsida</taxon>
        <taxon>eudicotyledons</taxon>
        <taxon>Gunneridae</taxon>
        <taxon>Pentapetalae</taxon>
        <taxon>asterids</taxon>
        <taxon>campanulids</taxon>
        <taxon>Asterales</taxon>
        <taxon>Asteraceae</taxon>
        <taxon>Carduoideae</taxon>
        <taxon>Cardueae</taxon>
        <taxon>Centaureinae</taxon>
        <taxon>Centaurea</taxon>
    </lineage>
</organism>
<keyword evidence="6 9" id="KW-1133">Transmembrane helix</keyword>
<keyword evidence="3 9" id="KW-0812">Transmembrane</keyword>
<dbReference type="Proteomes" id="UP001172457">
    <property type="component" value="Chromosome 2"/>
</dbReference>
<comment type="subcellular location">
    <subcellularLocation>
        <location evidence="1">Membrane</location>
    </subcellularLocation>
</comment>
<dbReference type="Gene3D" id="3.30.200.20">
    <property type="entry name" value="Phosphorylase Kinase, domain 1"/>
    <property type="match status" value="1"/>
</dbReference>
<dbReference type="PROSITE" id="PS51450">
    <property type="entry name" value="LRR"/>
    <property type="match status" value="1"/>
</dbReference>
<evidence type="ECO:0000256" key="7">
    <source>
        <dbReference type="ARBA" id="ARBA00023136"/>
    </source>
</evidence>
<dbReference type="Gene3D" id="1.10.510.10">
    <property type="entry name" value="Transferase(Phosphotransferase) domain 1"/>
    <property type="match status" value="1"/>
</dbReference>
<evidence type="ECO:0000256" key="4">
    <source>
        <dbReference type="ARBA" id="ARBA00022729"/>
    </source>
</evidence>
<evidence type="ECO:0000256" key="3">
    <source>
        <dbReference type="ARBA" id="ARBA00022692"/>
    </source>
</evidence>
<name>A0AA38U4K6_9ASTR</name>
<dbReference type="SUPFAM" id="SSF56112">
    <property type="entry name" value="Protein kinase-like (PK-like)"/>
    <property type="match status" value="1"/>
</dbReference>
<feature type="region of interest" description="Disordered" evidence="8">
    <location>
        <begin position="367"/>
        <end position="391"/>
    </location>
</feature>
<feature type="domain" description="Protein kinase" evidence="10">
    <location>
        <begin position="449"/>
        <end position="709"/>
    </location>
</feature>
<dbReference type="InterPro" id="IPR011009">
    <property type="entry name" value="Kinase-like_dom_sf"/>
</dbReference>
<dbReference type="AlphaFoldDB" id="A0AA38U4K6"/>
<feature type="region of interest" description="Disordered" evidence="8">
    <location>
        <begin position="1"/>
        <end position="21"/>
    </location>
</feature>
<dbReference type="PANTHER" id="PTHR48007">
    <property type="entry name" value="LEUCINE-RICH REPEAT RECEPTOR-LIKE PROTEIN KINASE PXC1"/>
    <property type="match status" value="1"/>
</dbReference>
<evidence type="ECO:0000259" key="10">
    <source>
        <dbReference type="PROSITE" id="PS50011"/>
    </source>
</evidence>
<feature type="transmembrane region" description="Helical" evidence="9">
    <location>
        <begin position="332"/>
        <end position="356"/>
    </location>
</feature>
<feature type="compositionally biased region" description="Basic and acidic residues" evidence="8">
    <location>
        <begin position="1"/>
        <end position="19"/>
    </location>
</feature>
<evidence type="ECO:0000313" key="11">
    <source>
        <dbReference type="EMBL" id="KAJ9562358.1"/>
    </source>
</evidence>
<dbReference type="Gene3D" id="3.80.10.10">
    <property type="entry name" value="Ribonuclease Inhibitor"/>
    <property type="match status" value="2"/>
</dbReference>
<keyword evidence="7 9" id="KW-0472">Membrane</keyword>
<dbReference type="GO" id="GO:0004672">
    <property type="term" value="F:protein kinase activity"/>
    <property type="evidence" value="ECO:0007669"/>
    <property type="project" value="InterPro"/>
</dbReference>
<comment type="caution">
    <text evidence="11">The sequence shown here is derived from an EMBL/GenBank/DDBJ whole genome shotgun (WGS) entry which is preliminary data.</text>
</comment>
<keyword evidence="2" id="KW-0433">Leucine-rich repeat</keyword>
<keyword evidence="5" id="KW-0677">Repeat</keyword>
<evidence type="ECO:0000256" key="1">
    <source>
        <dbReference type="ARBA" id="ARBA00004370"/>
    </source>
</evidence>
<dbReference type="Pfam" id="PF00560">
    <property type="entry name" value="LRR_1"/>
    <property type="match status" value="1"/>
</dbReference>
<dbReference type="InterPro" id="IPR046959">
    <property type="entry name" value="PRK1-6/SRF4-like"/>
</dbReference>
<evidence type="ECO:0000256" key="5">
    <source>
        <dbReference type="ARBA" id="ARBA00022737"/>
    </source>
</evidence>
<sequence length="726" mass="80015">MERKLNQEESKESKQKETTHFFYSPPFSTPTPLHSTHTMCALAKPFHHRHHHHHHHLLSTLLLLTATLPSLSSAADPNPSPVEVLLPSDAVALLKFKLKADVGNKLLYNLNERFDYCQWQGVKCVQGRVVRFVLQGCGLTGIFADNTLARLDQLRVLSLRNNSLSGAIPNLSALTNLKTLFLDHNSFSGTFPVPVVNLLRLRSIDLARNNLSGELPSELSSLGKLTYLRLEWNRFSGGLPPLNQTSLEVFNVTGNNLTGSIPATPALSRFGASSYLLNPGLCGKVLNKICDTKPPFFDAPSGVSAPAPVVQNAESQGLIMSPPSTPKRHKRLGVILGFIIGLLLVIAVVLSLFAILNKRGYQHHSKSAAFESDSEIENEKENNETGNRNGIGNATVVSISANSVMNTTTEVVEIKEKKLQLPQQHREKSGNLIFCEGEAAMYNLEQLMSASAELLGRGTIGTTYKAVMDNQLIVTVKRLDAGKTAVTSGEGFEKHLEAVGGLRHPNLVPVRAYFQAKQERLVIYDYQPNGSLFNLIHGSRLTRAKPLHWTSCLKIAEDIALGLAYIHQASRLIHNNLKSSNVLLGSDFEACLTDYCLLFLADPTAIDDSLSTGYKAPELRKSFHRATTKSDVYAFGVLLLELLSGRPPSQHPHLVPEDMAEWVRAMRENDDMPNDNRLGMLVEVAGVCSLTSPEQRPVMRQVLKMLQEIKETASIEDDDNTYNGYS</sequence>
<dbReference type="PANTHER" id="PTHR48007:SF50">
    <property type="entry name" value="PROTEIN KINASE DOMAIN-CONTAINING PROTEIN"/>
    <property type="match status" value="1"/>
</dbReference>
<dbReference type="Pfam" id="PF13855">
    <property type="entry name" value="LRR_8"/>
    <property type="match status" value="1"/>
</dbReference>
<accession>A0AA38U4K6</accession>
<evidence type="ECO:0000313" key="12">
    <source>
        <dbReference type="Proteomes" id="UP001172457"/>
    </source>
</evidence>
<dbReference type="Pfam" id="PF00069">
    <property type="entry name" value="Pkinase"/>
    <property type="match status" value="1"/>
</dbReference>
<dbReference type="EMBL" id="JARYMX010000002">
    <property type="protein sequence ID" value="KAJ9562358.1"/>
    <property type="molecule type" value="Genomic_DNA"/>
</dbReference>
<dbReference type="FunFam" id="3.80.10.10:FF:000400">
    <property type="entry name" value="Nuclear pore complex protein NUP107"/>
    <property type="match status" value="1"/>
</dbReference>
<evidence type="ECO:0000256" key="6">
    <source>
        <dbReference type="ARBA" id="ARBA00022989"/>
    </source>
</evidence>
<reference evidence="11" key="1">
    <citation type="submission" date="2023-03" db="EMBL/GenBank/DDBJ databases">
        <title>Chromosome-scale reference genome and RAD-based genetic map of yellow starthistle (Centaurea solstitialis) reveal putative structural variation and QTLs associated with invader traits.</title>
        <authorList>
            <person name="Reatini B."/>
            <person name="Cang F.A."/>
            <person name="Jiang Q."/>
            <person name="Mckibben M.T.W."/>
            <person name="Barker M.S."/>
            <person name="Rieseberg L.H."/>
            <person name="Dlugosch K.M."/>
        </authorList>
    </citation>
    <scope>NUCLEOTIDE SEQUENCE</scope>
    <source>
        <strain evidence="11">CAN-66</strain>
        <tissue evidence="11">Leaf</tissue>
    </source>
</reference>
<keyword evidence="4" id="KW-0732">Signal</keyword>
<dbReference type="GO" id="GO:0016020">
    <property type="term" value="C:membrane"/>
    <property type="evidence" value="ECO:0007669"/>
    <property type="project" value="UniProtKB-SubCell"/>
</dbReference>
<dbReference type="InterPro" id="IPR032675">
    <property type="entry name" value="LRR_dom_sf"/>
</dbReference>
<dbReference type="PROSITE" id="PS50011">
    <property type="entry name" value="PROTEIN_KINASE_DOM"/>
    <property type="match status" value="1"/>
</dbReference>